<accession>A0A6J4TCV3</accession>
<gene>
    <name evidence="2" type="ORF">AVDCRST_MAG23-137</name>
</gene>
<protein>
    <submittedName>
        <fullName evidence="2">Uncharacterized protein</fullName>
    </submittedName>
</protein>
<organism evidence="2">
    <name type="scientific">uncultured Sphingosinicella sp</name>
    <dbReference type="NCBI Taxonomy" id="478748"/>
    <lineage>
        <taxon>Bacteria</taxon>
        <taxon>Pseudomonadati</taxon>
        <taxon>Pseudomonadota</taxon>
        <taxon>Alphaproteobacteria</taxon>
        <taxon>Sphingomonadales</taxon>
        <taxon>Sphingosinicellaceae</taxon>
        <taxon>Sphingosinicella</taxon>
        <taxon>environmental samples</taxon>
    </lineage>
</organism>
<name>A0A6J4TCV3_9SPHN</name>
<sequence length="58" mass="6729">MPDKEGRAARRERQSQELEKNQSDLRTSIADSKRLVDEADAMIRRHRDECDKAEEGSN</sequence>
<proteinExistence type="predicted"/>
<dbReference type="AlphaFoldDB" id="A0A6J4TCV3"/>
<feature type="compositionally biased region" description="Basic and acidic residues" evidence="1">
    <location>
        <begin position="1"/>
        <end position="23"/>
    </location>
</feature>
<feature type="region of interest" description="Disordered" evidence="1">
    <location>
        <begin position="1"/>
        <end position="33"/>
    </location>
</feature>
<dbReference type="EMBL" id="CADCWD010000008">
    <property type="protein sequence ID" value="CAA9520094.1"/>
    <property type="molecule type" value="Genomic_DNA"/>
</dbReference>
<reference evidence="2" key="1">
    <citation type="submission" date="2020-02" db="EMBL/GenBank/DDBJ databases">
        <authorList>
            <person name="Meier V. D."/>
        </authorList>
    </citation>
    <scope>NUCLEOTIDE SEQUENCE</scope>
    <source>
        <strain evidence="2">AVDCRST_MAG23</strain>
    </source>
</reference>
<evidence type="ECO:0000313" key="2">
    <source>
        <dbReference type="EMBL" id="CAA9520094.1"/>
    </source>
</evidence>
<evidence type="ECO:0000256" key="1">
    <source>
        <dbReference type="SAM" id="MobiDB-lite"/>
    </source>
</evidence>